<comment type="caution">
    <text evidence="1">The sequence shown here is derived from an EMBL/GenBank/DDBJ whole genome shotgun (WGS) entry which is preliminary data.</text>
</comment>
<name>A0ABN7NLX3_TIMPD</name>
<gene>
    <name evidence="1" type="ORF">TPAB3V08_LOCUS3712</name>
</gene>
<evidence type="ECO:0000313" key="2">
    <source>
        <dbReference type="Proteomes" id="UP001153148"/>
    </source>
</evidence>
<dbReference type="EMBL" id="CAJPIN010004261">
    <property type="protein sequence ID" value="CAG2056725.1"/>
    <property type="molecule type" value="Genomic_DNA"/>
</dbReference>
<proteinExistence type="predicted"/>
<protein>
    <submittedName>
        <fullName evidence="1">Uncharacterized protein</fullName>
    </submittedName>
</protein>
<dbReference type="Proteomes" id="UP001153148">
    <property type="component" value="Unassembled WGS sequence"/>
</dbReference>
<sequence length="61" mass="7407">MPYFKKSEDMRVERYLNSSFNKTGDYLTVEEYCRHQPKKLVIKTMIFMEKNQLSLDSPMEH</sequence>
<evidence type="ECO:0000313" key="1">
    <source>
        <dbReference type="EMBL" id="CAG2056725.1"/>
    </source>
</evidence>
<keyword evidence="2" id="KW-1185">Reference proteome</keyword>
<reference evidence="1" key="1">
    <citation type="submission" date="2021-03" db="EMBL/GenBank/DDBJ databases">
        <authorList>
            <person name="Tran Van P."/>
        </authorList>
    </citation>
    <scope>NUCLEOTIDE SEQUENCE</scope>
</reference>
<accession>A0ABN7NLX3</accession>
<organism evidence="1 2">
    <name type="scientific">Timema podura</name>
    <name type="common">Walking stick</name>
    <dbReference type="NCBI Taxonomy" id="61482"/>
    <lineage>
        <taxon>Eukaryota</taxon>
        <taxon>Metazoa</taxon>
        <taxon>Ecdysozoa</taxon>
        <taxon>Arthropoda</taxon>
        <taxon>Hexapoda</taxon>
        <taxon>Insecta</taxon>
        <taxon>Pterygota</taxon>
        <taxon>Neoptera</taxon>
        <taxon>Polyneoptera</taxon>
        <taxon>Phasmatodea</taxon>
        <taxon>Timematodea</taxon>
        <taxon>Timematoidea</taxon>
        <taxon>Timematidae</taxon>
        <taxon>Timema</taxon>
    </lineage>
</organism>